<feature type="domain" description="VOC" evidence="1">
    <location>
        <begin position="9"/>
        <end position="127"/>
    </location>
</feature>
<dbReference type="CDD" id="cd07246">
    <property type="entry name" value="VOC_like"/>
    <property type="match status" value="1"/>
</dbReference>
<dbReference type="PANTHER" id="PTHR34109:SF1">
    <property type="entry name" value="VOC DOMAIN-CONTAINING PROTEIN"/>
    <property type="match status" value="1"/>
</dbReference>
<dbReference type="RefSeq" id="WP_131335635.1">
    <property type="nucleotide sequence ID" value="NZ_SJJZ01000001.1"/>
</dbReference>
<dbReference type="SUPFAM" id="SSF54593">
    <property type="entry name" value="Glyoxalase/Bleomycin resistance protein/Dihydroxybiphenyl dioxygenase"/>
    <property type="match status" value="1"/>
</dbReference>
<organism evidence="2 3">
    <name type="scientific">Kribbella soli</name>
    <dbReference type="NCBI Taxonomy" id="1124743"/>
    <lineage>
        <taxon>Bacteria</taxon>
        <taxon>Bacillati</taxon>
        <taxon>Actinomycetota</taxon>
        <taxon>Actinomycetes</taxon>
        <taxon>Propionibacteriales</taxon>
        <taxon>Kribbellaceae</taxon>
        <taxon>Kribbella</taxon>
    </lineage>
</organism>
<keyword evidence="3" id="KW-1185">Reference proteome</keyword>
<reference evidence="2 3" key="1">
    <citation type="submission" date="2019-02" db="EMBL/GenBank/DDBJ databases">
        <title>Kribbella capetownensis sp. nov. and Kribbella speibonae sp. nov., isolated from soil.</title>
        <authorList>
            <person name="Curtis S.M."/>
            <person name="Norton I."/>
            <person name="Everest G.J."/>
            <person name="Meyers P.R."/>
        </authorList>
    </citation>
    <scope>NUCLEOTIDE SEQUENCE [LARGE SCALE GENOMIC DNA]</scope>
    <source>
        <strain evidence="2 3">KCTC 29219</strain>
    </source>
</reference>
<evidence type="ECO:0000259" key="1">
    <source>
        <dbReference type="PROSITE" id="PS51819"/>
    </source>
</evidence>
<proteinExistence type="predicted"/>
<dbReference type="AlphaFoldDB" id="A0A4R0HKE3"/>
<dbReference type="PANTHER" id="PTHR34109">
    <property type="entry name" value="BNAUNNG04460D PROTEIN-RELATED"/>
    <property type="match status" value="1"/>
</dbReference>
<dbReference type="Pfam" id="PF00903">
    <property type="entry name" value="Glyoxalase"/>
    <property type="match status" value="1"/>
</dbReference>
<dbReference type="PROSITE" id="PS51819">
    <property type="entry name" value="VOC"/>
    <property type="match status" value="1"/>
</dbReference>
<name>A0A4R0HKE3_9ACTN</name>
<dbReference type="InterPro" id="IPR037523">
    <property type="entry name" value="VOC_core"/>
</dbReference>
<dbReference type="InterPro" id="IPR004360">
    <property type="entry name" value="Glyas_Fos-R_dOase_dom"/>
</dbReference>
<dbReference type="EMBL" id="SJJZ01000001">
    <property type="protein sequence ID" value="TCC11211.1"/>
    <property type="molecule type" value="Genomic_DNA"/>
</dbReference>
<dbReference type="Gene3D" id="3.30.720.120">
    <property type="match status" value="1"/>
</dbReference>
<dbReference type="Proteomes" id="UP000292346">
    <property type="component" value="Unassembled WGS sequence"/>
</dbReference>
<dbReference type="OrthoDB" id="9795306at2"/>
<evidence type="ECO:0000313" key="2">
    <source>
        <dbReference type="EMBL" id="TCC11211.1"/>
    </source>
</evidence>
<dbReference type="Gene3D" id="3.30.720.110">
    <property type="match status" value="1"/>
</dbReference>
<protein>
    <submittedName>
        <fullName evidence="2">VOC family protein</fullName>
    </submittedName>
</protein>
<comment type="caution">
    <text evidence="2">The sequence shown here is derived from an EMBL/GenBank/DDBJ whole genome shotgun (WGS) entry which is preliminary data.</text>
</comment>
<gene>
    <name evidence="2" type="ORF">E0H45_07960</name>
</gene>
<evidence type="ECO:0000313" key="3">
    <source>
        <dbReference type="Proteomes" id="UP000292346"/>
    </source>
</evidence>
<accession>A0A4R0HKE3</accession>
<dbReference type="InterPro" id="IPR029068">
    <property type="entry name" value="Glyas_Bleomycin-R_OHBP_Dase"/>
</dbReference>
<sequence>MTTEQIPGGKSTITPYVVVKGADKFLEFVEQTFEVRTSGRFPNQDGTVGHAEITVGGSVLMTFDAAPEWPDTPSFLSVYVDDVERTYQRAIDAGATVVTELMSSGITGDRGGRVRDPLGNIWWLQTHVDDVDPSTIPALFGDPEEAAKMRIAQDTFADEMRRRTTN</sequence>